<sequence length="345" mass="39552">MEELSNRVDEIASLTNHYLVRAKSTDHSYFTGFLQAGTVLKQALTPKEFTFWCAEKMLLKPQPFNEKTFIQYAVETTVVRYFGERFPTGFRVEAKINPANDKDVDCVFMDEGFTFNVEVKCSDFKAKEKVDSQDAFKYETAGRLPDRGQEAMAVVSAALDEGLAKRGEATKPHLTAKNMDNSLKDFLESAHEKFGPPVDEQHLNVLVVGCGDAEDLQRWFNYLWEHKGLFTPTPFTDRSLYQNVDLVVLTNQYDKHSRFFEKDVSNSWSLGEGFNLIFGNPYRHSLKEAAIKHFMNVLPNFTTELGAYQVPGGAPDYVKNIRRIPWFVHDHLEKQQGRYLFQNPS</sequence>
<evidence type="ECO:0008006" key="3">
    <source>
        <dbReference type="Google" id="ProtNLM"/>
    </source>
</evidence>
<dbReference type="EMBL" id="JAEDAE010000013">
    <property type="protein sequence ID" value="MBH8560374.1"/>
    <property type="molecule type" value="Genomic_DNA"/>
</dbReference>
<comment type="caution">
    <text evidence="1">The sequence shown here is derived from an EMBL/GenBank/DDBJ whole genome shotgun (WGS) entry which is preliminary data.</text>
</comment>
<proteinExistence type="predicted"/>
<dbReference type="Proteomes" id="UP000625631">
    <property type="component" value="Unassembled WGS sequence"/>
</dbReference>
<keyword evidence="2" id="KW-1185">Reference proteome</keyword>
<dbReference type="RefSeq" id="WP_198076851.1">
    <property type="nucleotide sequence ID" value="NZ_JAEDAE010000013.1"/>
</dbReference>
<organism evidence="1 2">
    <name type="scientific">Hymenobacter negativus</name>
    <dbReference type="NCBI Taxonomy" id="2795026"/>
    <lineage>
        <taxon>Bacteria</taxon>
        <taxon>Pseudomonadati</taxon>
        <taxon>Bacteroidota</taxon>
        <taxon>Cytophagia</taxon>
        <taxon>Cytophagales</taxon>
        <taxon>Hymenobacteraceae</taxon>
        <taxon>Hymenobacter</taxon>
    </lineage>
</organism>
<gene>
    <name evidence="1" type="ORF">I7X13_20095</name>
</gene>
<reference evidence="1 2" key="1">
    <citation type="submission" date="2020-12" db="EMBL/GenBank/DDBJ databases">
        <title>Hymenobacter sp.</title>
        <authorList>
            <person name="Kim M.K."/>
        </authorList>
    </citation>
    <scope>NUCLEOTIDE SEQUENCE [LARGE SCALE GENOMIC DNA]</scope>
    <source>
        <strain evidence="1 2">BT442</strain>
    </source>
</reference>
<evidence type="ECO:0000313" key="1">
    <source>
        <dbReference type="EMBL" id="MBH8560374.1"/>
    </source>
</evidence>
<accession>A0ABS0QCF2</accession>
<evidence type="ECO:0000313" key="2">
    <source>
        <dbReference type="Proteomes" id="UP000625631"/>
    </source>
</evidence>
<name>A0ABS0QCF2_9BACT</name>
<protein>
    <recommendedName>
        <fullName evidence="3">DUF4263 domain-containing protein</fullName>
    </recommendedName>
</protein>